<proteinExistence type="predicted"/>
<reference evidence="1" key="1">
    <citation type="submission" date="2021-06" db="EMBL/GenBank/DDBJ databases">
        <title>Comparative genomics, transcriptomics and evolutionary studies reveal genomic signatures of adaptation to plant cell wall in hemibiotrophic fungi.</title>
        <authorList>
            <consortium name="DOE Joint Genome Institute"/>
            <person name="Baroncelli R."/>
            <person name="Diaz J.F."/>
            <person name="Benocci T."/>
            <person name="Peng M."/>
            <person name="Battaglia E."/>
            <person name="Haridas S."/>
            <person name="Andreopoulos W."/>
            <person name="Labutti K."/>
            <person name="Pangilinan J."/>
            <person name="Floch G.L."/>
            <person name="Makela M.R."/>
            <person name="Henrissat B."/>
            <person name="Grigoriev I.V."/>
            <person name="Crouch J.A."/>
            <person name="De Vries R.P."/>
            <person name="Sukno S.A."/>
            <person name="Thon M.R."/>
        </authorList>
    </citation>
    <scope>NUCLEOTIDE SEQUENCE</scope>
    <source>
        <strain evidence="1">CBS 102054</strain>
    </source>
</reference>
<keyword evidence="2" id="KW-1185">Reference proteome</keyword>
<dbReference type="GeneID" id="85474350"/>
<evidence type="ECO:0000313" key="1">
    <source>
        <dbReference type="EMBL" id="KAK1654528.1"/>
    </source>
</evidence>
<protein>
    <submittedName>
        <fullName evidence="1">Uncharacterized protein</fullName>
    </submittedName>
</protein>
<dbReference type="RefSeq" id="XP_060450572.1">
    <property type="nucleotide sequence ID" value="XM_060589488.1"/>
</dbReference>
<gene>
    <name evidence="1" type="ORF">BDP81DRAFT_415934</name>
</gene>
<dbReference type="Proteomes" id="UP001243989">
    <property type="component" value="Unassembled WGS sequence"/>
</dbReference>
<evidence type="ECO:0000313" key="2">
    <source>
        <dbReference type="Proteomes" id="UP001243989"/>
    </source>
</evidence>
<name>A0AAJ0EMJ8_9PEZI</name>
<sequence length="152" mass="16360">MWDLGVLLRYLKSRGPSTRLVPHGAGSSISFGFLFTPECGGVLMKTTLLATLITVLRVSKTLGENCLRAGGRRFDSSSSATAKHPRTSSRLDPVALLPPGLSDHAHVCFLASYADPHSRVPAQITGCSTHEPVLPHRPWVDMPGRCSKSHCS</sequence>
<accession>A0AAJ0EMJ8</accession>
<dbReference type="EMBL" id="JAHMHQ010000002">
    <property type="protein sequence ID" value="KAK1654528.1"/>
    <property type="molecule type" value="Genomic_DNA"/>
</dbReference>
<comment type="caution">
    <text evidence="1">The sequence shown here is derived from an EMBL/GenBank/DDBJ whole genome shotgun (WGS) entry which is preliminary data.</text>
</comment>
<organism evidence="1 2">
    <name type="scientific">Colletotrichum phormii</name>
    <dbReference type="NCBI Taxonomy" id="359342"/>
    <lineage>
        <taxon>Eukaryota</taxon>
        <taxon>Fungi</taxon>
        <taxon>Dikarya</taxon>
        <taxon>Ascomycota</taxon>
        <taxon>Pezizomycotina</taxon>
        <taxon>Sordariomycetes</taxon>
        <taxon>Hypocreomycetidae</taxon>
        <taxon>Glomerellales</taxon>
        <taxon>Glomerellaceae</taxon>
        <taxon>Colletotrichum</taxon>
        <taxon>Colletotrichum acutatum species complex</taxon>
    </lineage>
</organism>
<dbReference type="AlphaFoldDB" id="A0AAJ0EMJ8"/>